<name>A0A399R3K2_9PROT</name>
<dbReference type="EMBL" id="QWGB01000005">
    <property type="protein sequence ID" value="RIJ24785.1"/>
    <property type="molecule type" value="Genomic_DNA"/>
</dbReference>
<evidence type="ECO:0000313" key="2">
    <source>
        <dbReference type="EMBL" id="RIJ24785.1"/>
    </source>
</evidence>
<dbReference type="Gene3D" id="1.10.10.10">
    <property type="entry name" value="Winged helix-like DNA-binding domain superfamily/Winged helix DNA-binding domain"/>
    <property type="match status" value="1"/>
</dbReference>
<dbReference type="OrthoDB" id="2270427at2"/>
<feature type="domain" description="Transcriptional repressor PaaX-like N-terminal" evidence="1">
    <location>
        <begin position="3"/>
        <end position="57"/>
    </location>
</feature>
<dbReference type="Gene3D" id="3.30.70.2650">
    <property type="match status" value="1"/>
</dbReference>
<dbReference type="Pfam" id="PF07848">
    <property type="entry name" value="PaaX"/>
    <property type="match status" value="1"/>
</dbReference>
<dbReference type="InterPro" id="IPR036388">
    <property type="entry name" value="WH-like_DNA-bd_sf"/>
</dbReference>
<comment type="caution">
    <text evidence="2">The sequence shown here is derived from an EMBL/GenBank/DDBJ whole genome shotgun (WGS) entry which is preliminary data.</text>
</comment>
<organism evidence="2 3">
    <name type="scientific">Henriciella barbarensis</name>
    <dbReference type="NCBI Taxonomy" id="86342"/>
    <lineage>
        <taxon>Bacteria</taxon>
        <taxon>Pseudomonadati</taxon>
        <taxon>Pseudomonadota</taxon>
        <taxon>Alphaproteobacteria</taxon>
        <taxon>Hyphomonadales</taxon>
        <taxon>Hyphomonadaceae</taxon>
        <taxon>Henriciella</taxon>
    </lineage>
</organism>
<proteinExistence type="predicted"/>
<dbReference type="InterPro" id="IPR012906">
    <property type="entry name" value="PaaX-like_N"/>
</dbReference>
<dbReference type="GO" id="GO:0006351">
    <property type="term" value="P:DNA-templated transcription"/>
    <property type="evidence" value="ECO:0007669"/>
    <property type="project" value="TreeGrafter"/>
</dbReference>
<sequence length="258" mass="28860">MTARAMVLSLLASRRSEPETISRLIQAASLFDIEASTLRVAVTRLIKDGLLESPSRGLYQPGPKSRSLVRRLQDWQKVDSKIVHWKGGWLIALTQHLGRTDRKQLTARERALGLSGYRRTPEGVWARPANLSKPLDEHRRELIAIGADEDILLLHADAIEMPDASAWPGLWSADELAATYVEATRAMEDSLQRLGSLQLPDAARESLLIGQAVIRLINYDPLLPPELADQKGFLNMVETMRRYNEAGQKSWQAFFATG</sequence>
<keyword evidence="3" id="KW-1185">Reference proteome</keyword>
<reference evidence="2 3" key="1">
    <citation type="submission" date="2018-08" db="EMBL/GenBank/DDBJ databases">
        <title>Henriciella mobilis sp. nov., isolated from seawater.</title>
        <authorList>
            <person name="Cheng H."/>
            <person name="Wu Y.-H."/>
            <person name="Xu X.-W."/>
            <person name="Guo L.-L."/>
        </authorList>
    </citation>
    <scope>NUCLEOTIDE SEQUENCE [LARGE SCALE GENOMIC DNA]</scope>
    <source>
        <strain evidence="2 3">CCUG66934</strain>
    </source>
</reference>
<evidence type="ECO:0000313" key="3">
    <source>
        <dbReference type="Proteomes" id="UP000265431"/>
    </source>
</evidence>
<dbReference type="PANTHER" id="PTHR30319:SF1">
    <property type="entry name" value="TRANSCRIPTIONAL REPRESSOR PAAX"/>
    <property type="match status" value="1"/>
</dbReference>
<dbReference type="Proteomes" id="UP000265431">
    <property type="component" value="Unassembled WGS sequence"/>
</dbReference>
<accession>A0A399R3K2</accession>
<dbReference type="PANTHER" id="PTHR30319">
    <property type="entry name" value="PHENYLACETIC ACID REGULATOR-RELATED TRANSCRIPTIONAL REPRESSOR"/>
    <property type="match status" value="1"/>
</dbReference>
<dbReference type="AlphaFoldDB" id="A0A399R3K2"/>
<protein>
    <recommendedName>
        <fullName evidence="1">Transcriptional repressor PaaX-like N-terminal domain-containing protein</fullName>
    </recommendedName>
</protein>
<evidence type="ECO:0000259" key="1">
    <source>
        <dbReference type="Pfam" id="PF07848"/>
    </source>
</evidence>
<gene>
    <name evidence="2" type="ORF">D1224_10235</name>
</gene>